<dbReference type="Gene3D" id="3.40.50.10320">
    <property type="entry name" value="LmbE-like"/>
    <property type="match status" value="1"/>
</dbReference>
<accession>A0ABS8G2F9</accession>
<dbReference type="EMBL" id="JAJEQX010000046">
    <property type="protein sequence ID" value="MCC2256059.1"/>
    <property type="molecule type" value="Genomic_DNA"/>
</dbReference>
<evidence type="ECO:0000313" key="1">
    <source>
        <dbReference type="EMBL" id="MCC2256059.1"/>
    </source>
</evidence>
<evidence type="ECO:0000313" key="2">
    <source>
        <dbReference type="Proteomes" id="UP001198151"/>
    </source>
</evidence>
<dbReference type="InterPro" id="IPR024078">
    <property type="entry name" value="LmbE-like_dom_sf"/>
</dbReference>
<dbReference type="Proteomes" id="UP001198151">
    <property type="component" value="Unassembled WGS sequence"/>
</dbReference>
<organism evidence="1 2">
    <name type="scientific">Ruminococcus turbiniformis</name>
    <dbReference type="NCBI Taxonomy" id="2881258"/>
    <lineage>
        <taxon>Bacteria</taxon>
        <taxon>Bacillati</taxon>
        <taxon>Bacillota</taxon>
        <taxon>Clostridia</taxon>
        <taxon>Eubacteriales</taxon>
        <taxon>Oscillospiraceae</taxon>
        <taxon>Ruminococcus</taxon>
    </lineage>
</organism>
<dbReference type="SUPFAM" id="SSF102588">
    <property type="entry name" value="LmbE-like"/>
    <property type="match status" value="1"/>
</dbReference>
<protein>
    <submittedName>
        <fullName evidence="1">PIG-L family deacetylase</fullName>
    </submittedName>
</protein>
<dbReference type="InterPro" id="IPR003737">
    <property type="entry name" value="GlcNAc_PI_deacetylase-related"/>
</dbReference>
<dbReference type="RefSeq" id="WP_227709037.1">
    <property type="nucleotide sequence ID" value="NZ_JAJEQX010000046.1"/>
</dbReference>
<proteinExistence type="predicted"/>
<reference evidence="1 2" key="1">
    <citation type="submission" date="2021-10" db="EMBL/GenBank/DDBJ databases">
        <title>Anaerobic single-cell dispensing facilitates the cultivation of human gut bacteria.</title>
        <authorList>
            <person name="Afrizal A."/>
        </authorList>
    </citation>
    <scope>NUCLEOTIDE SEQUENCE [LARGE SCALE GENOMIC DNA]</scope>
    <source>
        <strain evidence="1 2">CLA-AA-H200</strain>
    </source>
</reference>
<name>A0ABS8G2F9_9FIRM</name>
<sequence>MKVFRKVKALFRILNREYEWYQDARACRKSISPKLTQDVPTGKKIILMPHSDDEWIGCSQILLHQSEQVLVVNMDMTGGDSEQLHRIRRNEAESVAKKYGYRFITVQDRLRDLAQILADEQPKCVFLPCYLDWHEEHIIVMELFQKAATQAGYTGMVGMYQISLPIPEMMINSGITMTKEKLKEKWKCLGKLYKTQAFLPTRRFMLNEYINGGITGTYAVEAYVIRGFQDWNSEWKQSLLTEEEKKRCIDNLQGIEYIRTMLQSRAKRG</sequence>
<comment type="caution">
    <text evidence="1">The sequence shown here is derived from an EMBL/GenBank/DDBJ whole genome shotgun (WGS) entry which is preliminary data.</text>
</comment>
<dbReference type="Pfam" id="PF02585">
    <property type="entry name" value="PIG-L"/>
    <property type="match status" value="1"/>
</dbReference>
<keyword evidence="2" id="KW-1185">Reference proteome</keyword>
<gene>
    <name evidence="1" type="ORF">LKD70_16840</name>
</gene>